<dbReference type="Proteomes" id="UP000287872">
    <property type="component" value="Unassembled WGS sequence"/>
</dbReference>
<reference evidence="2 3" key="1">
    <citation type="submission" date="2018-11" db="EMBL/GenBank/DDBJ databases">
        <title>Genome sequencing and assembly of Clostridium tagluense strain A121.</title>
        <authorList>
            <person name="Murakami T."/>
            <person name="Segawa T."/>
            <person name="Shcherbakova V.A."/>
            <person name="Mori H."/>
            <person name="Yoshimura Y."/>
        </authorList>
    </citation>
    <scope>NUCLEOTIDE SEQUENCE [LARGE SCALE GENOMIC DNA]</scope>
    <source>
        <strain evidence="2 3">A121</strain>
    </source>
</reference>
<feature type="domain" description="Peptidase M24" evidence="1">
    <location>
        <begin position="3"/>
        <end position="43"/>
    </location>
</feature>
<comment type="caution">
    <text evidence="2">The sequence shown here is derived from an EMBL/GenBank/DDBJ whole genome shotgun (WGS) entry which is preliminary data.</text>
</comment>
<protein>
    <recommendedName>
        <fullName evidence="1">Peptidase M24 domain-containing protein</fullName>
    </recommendedName>
</protein>
<dbReference type="InterPro" id="IPR000994">
    <property type="entry name" value="Pept_M24"/>
</dbReference>
<dbReference type="InterPro" id="IPR036005">
    <property type="entry name" value="Creatinase/aminopeptidase-like"/>
</dbReference>
<organism evidence="2 3">
    <name type="scientific">Clostridium tagluense</name>
    <dbReference type="NCBI Taxonomy" id="360422"/>
    <lineage>
        <taxon>Bacteria</taxon>
        <taxon>Bacillati</taxon>
        <taxon>Bacillota</taxon>
        <taxon>Clostridia</taxon>
        <taxon>Eubacteriales</taxon>
        <taxon>Clostridiaceae</taxon>
        <taxon>Clostridium</taxon>
    </lineage>
</organism>
<dbReference type="SUPFAM" id="SSF55920">
    <property type="entry name" value="Creatinase/aminopeptidase"/>
    <property type="match status" value="1"/>
</dbReference>
<sequence>MQFGGHGVALNIHVGPFVFHIGIRGTDMILAPGMVFTIEPMINGGSHEIFINIYR</sequence>
<evidence type="ECO:0000313" key="3">
    <source>
        <dbReference type="Proteomes" id="UP000287872"/>
    </source>
</evidence>
<accession>A0A401UNI2</accession>
<evidence type="ECO:0000313" key="2">
    <source>
        <dbReference type="EMBL" id="GCD11085.1"/>
    </source>
</evidence>
<name>A0A401UNI2_9CLOT</name>
<dbReference type="AlphaFoldDB" id="A0A401UNI2"/>
<dbReference type="EMBL" id="BHYK01000014">
    <property type="protein sequence ID" value="GCD11085.1"/>
    <property type="molecule type" value="Genomic_DNA"/>
</dbReference>
<dbReference type="Pfam" id="PF00557">
    <property type="entry name" value="Peptidase_M24"/>
    <property type="match status" value="1"/>
</dbReference>
<proteinExistence type="predicted"/>
<evidence type="ECO:0000259" key="1">
    <source>
        <dbReference type="Pfam" id="PF00557"/>
    </source>
</evidence>
<dbReference type="Gene3D" id="3.90.230.10">
    <property type="entry name" value="Creatinase/methionine aminopeptidase superfamily"/>
    <property type="match status" value="1"/>
</dbReference>
<keyword evidence="3" id="KW-1185">Reference proteome</keyword>
<gene>
    <name evidence="2" type="ORF">Ctaglu_27080</name>
</gene>